<organism evidence="11 12">
    <name type="scientific">Clostridium algifaecis</name>
    <dbReference type="NCBI Taxonomy" id="1472040"/>
    <lineage>
        <taxon>Bacteria</taxon>
        <taxon>Bacillati</taxon>
        <taxon>Bacillota</taxon>
        <taxon>Clostridia</taxon>
        <taxon>Eubacteriales</taxon>
        <taxon>Clostridiaceae</taxon>
        <taxon>Clostridium</taxon>
    </lineage>
</organism>
<evidence type="ECO:0000256" key="6">
    <source>
        <dbReference type="ARBA" id="ARBA00022605"/>
    </source>
</evidence>
<dbReference type="PANTHER" id="PTHR43707:SF6">
    <property type="entry name" value="ATP PHOSPHORIBOSYLTRANSFERASE REGULATORY SUBUNIT"/>
    <property type="match status" value="1"/>
</dbReference>
<keyword evidence="11" id="KW-0328">Glycosyltransferase</keyword>
<dbReference type="Pfam" id="PF13393">
    <property type="entry name" value="tRNA-synt_His"/>
    <property type="match status" value="1"/>
</dbReference>
<evidence type="ECO:0000256" key="8">
    <source>
        <dbReference type="ARBA" id="ARBA00025246"/>
    </source>
</evidence>
<reference evidence="11 12" key="1">
    <citation type="submission" date="2021-03" db="EMBL/GenBank/DDBJ databases">
        <title>Genomic Encyclopedia of Type Strains, Phase IV (KMG-IV): sequencing the most valuable type-strain genomes for metagenomic binning, comparative biology and taxonomic classification.</title>
        <authorList>
            <person name="Goeker M."/>
        </authorList>
    </citation>
    <scope>NUCLEOTIDE SEQUENCE [LARGE SCALE GENOMIC DNA]</scope>
    <source>
        <strain evidence="11 12">DSM 28783</strain>
    </source>
</reference>
<feature type="domain" description="Aminoacyl-transfer RNA synthetases class-II family profile" evidence="10">
    <location>
        <begin position="26"/>
        <end position="378"/>
    </location>
</feature>
<comment type="subcellular location">
    <subcellularLocation>
        <location evidence="1 9">Cytoplasm</location>
    </subcellularLocation>
</comment>
<dbReference type="CDD" id="cd00773">
    <property type="entry name" value="HisRS-like_core"/>
    <property type="match status" value="1"/>
</dbReference>
<keyword evidence="5 9" id="KW-0963">Cytoplasm</keyword>
<dbReference type="InterPro" id="IPR041715">
    <property type="entry name" value="HisRS-like_core"/>
</dbReference>
<dbReference type="InterPro" id="IPR045864">
    <property type="entry name" value="aa-tRNA-synth_II/BPL/LPL"/>
</dbReference>
<keyword evidence="7 9" id="KW-0368">Histidine biosynthesis</keyword>
<dbReference type="HAMAP" id="MF_00125">
    <property type="entry name" value="HisZ"/>
    <property type="match status" value="1"/>
</dbReference>
<evidence type="ECO:0000256" key="5">
    <source>
        <dbReference type="ARBA" id="ARBA00022490"/>
    </source>
</evidence>
<evidence type="ECO:0000256" key="7">
    <source>
        <dbReference type="ARBA" id="ARBA00023102"/>
    </source>
</evidence>
<protein>
    <recommendedName>
        <fullName evidence="4 9">ATP phosphoribosyltransferase regulatory subunit</fullName>
    </recommendedName>
</protein>
<dbReference type="RefSeq" id="WP_209700499.1">
    <property type="nucleotide sequence ID" value="NZ_JAGGLM010000001.1"/>
</dbReference>
<dbReference type="EMBL" id="JAGGLM010000001">
    <property type="protein sequence ID" value="MBP2031543.1"/>
    <property type="molecule type" value="Genomic_DNA"/>
</dbReference>
<dbReference type="Proteomes" id="UP001519307">
    <property type="component" value="Unassembled WGS sequence"/>
</dbReference>
<dbReference type="NCBIfam" id="TIGR00443">
    <property type="entry name" value="hisZ_biosyn_reg"/>
    <property type="match status" value="1"/>
</dbReference>
<comment type="similarity">
    <text evidence="3 9">Belongs to the class-II aminoacyl-tRNA synthetase family. HisZ subfamily.</text>
</comment>
<gene>
    <name evidence="9" type="primary">hisZ</name>
    <name evidence="11" type="ORF">J2Z42_000208</name>
</gene>
<evidence type="ECO:0000256" key="2">
    <source>
        <dbReference type="ARBA" id="ARBA00004667"/>
    </source>
</evidence>
<evidence type="ECO:0000256" key="3">
    <source>
        <dbReference type="ARBA" id="ARBA00005539"/>
    </source>
</evidence>
<dbReference type="PANTHER" id="PTHR43707">
    <property type="entry name" value="HISTIDYL-TRNA SYNTHETASE"/>
    <property type="match status" value="1"/>
</dbReference>
<comment type="miscellaneous">
    <text evidence="9">This function is generally fulfilled by the C-terminal part of HisG, which is missing in some bacteria such as this one.</text>
</comment>
<keyword evidence="6 9" id="KW-0028">Amino-acid biosynthesis</keyword>
<keyword evidence="11" id="KW-0808">Transferase</keyword>
<evidence type="ECO:0000256" key="1">
    <source>
        <dbReference type="ARBA" id="ARBA00004496"/>
    </source>
</evidence>
<dbReference type="InterPro" id="IPR004516">
    <property type="entry name" value="HisRS/HisZ"/>
</dbReference>
<evidence type="ECO:0000313" key="11">
    <source>
        <dbReference type="EMBL" id="MBP2031543.1"/>
    </source>
</evidence>
<keyword evidence="12" id="KW-1185">Reference proteome</keyword>
<dbReference type="InterPro" id="IPR006195">
    <property type="entry name" value="aa-tRNA-synth_II"/>
</dbReference>
<dbReference type="InterPro" id="IPR004517">
    <property type="entry name" value="HisZ"/>
</dbReference>
<comment type="pathway">
    <text evidence="2 9">Amino-acid biosynthesis; L-histidine biosynthesis; L-histidine from 5-phospho-alpha-D-ribose 1-diphosphate: step 1/9.</text>
</comment>
<accession>A0ABS4KND3</accession>
<comment type="caution">
    <text evidence="11">The sequence shown here is derived from an EMBL/GenBank/DDBJ whole genome shotgun (WGS) entry which is preliminary data.</text>
</comment>
<evidence type="ECO:0000256" key="4">
    <source>
        <dbReference type="ARBA" id="ARBA00020397"/>
    </source>
</evidence>
<proteinExistence type="inferred from homology"/>
<dbReference type="PIRSF" id="PIRSF001549">
    <property type="entry name" value="His-tRNA_synth"/>
    <property type="match status" value="1"/>
</dbReference>
<evidence type="ECO:0000313" key="12">
    <source>
        <dbReference type="Proteomes" id="UP001519307"/>
    </source>
</evidence>
<evidence type="ECO:0000259" key="10">
    <source>
        <dbReference type="PROSITE" id="PS50862"/>
    </source>
</evidence>
<dbReference type="Gene3D" id="3.30.930.10">
    <property type="entry name" value="Bira Bifunctional Protein, Domain 2"/>
    <property type="match status" value="1"/>
</dbReference>
<comment type="function">
    <text evidence="8 9">Required for the first step of histidine biosynthesis. May allow the feedback regulation of ATP phosphoribosyltransferase activity by histidine.</text>
</comment>
<comment type="subunit">
    <text evidence="9">Heteromultimer composed of HisG and HisZ subunits.</text>
</comment>
<dbReference type="GO" id="GO:0016757">
    <property type="term" value="F:glycosyltransferase activity"/>
    <property type="evidence" value="ECO:0007669"/>
    <property type="project" value="UniProtKB-KW"/>
</dbReference>
<sequence length="391" mass="45388">MENWKRYIPEGAKDLIFDECSKKVQIQNILRKTYIDAGFLEISSPLLEFYDVFNYDKTIFKQENMYKLFDKQGRMMVLRPDMTTPAVRISATKLKRATHPLKLCYTENVYRENENLNGKDMEISQSGIEILGAESIRADAEIITTAIRALLKCGVKDFKIEFGQINFFKSILNEIGMEDKEIELLRYYVENKNFTALETFIEENEECIDDKNKAILREIPKLFGGIEVLDRASSMTDNRQALMAVDNVRELYKLVSDAGYKKYICVDLGMIQHIDYYTGVIFRGYANGVGNTILSGGRYDNLAKQFGDDECATGLAINVENIMRIITEEDICGEDKRRIFIYYKKENYKKAYEMAEKLKEKNCVVELSIFDDLNQAREYFKLKDMDEFIVV</sequence>
<dbReference type="SUPFAM" id="SSF55681">
    <property type="entry name" value="Class II aaRS and biotin synthetases"/>
    <property type="match status" value="1"/>
</dbReference>
<dbReference type="PROSITE" id="PS50862">
    <property type="entry name" value="AA_TRNA_LIGASE_II"/>
    <property type="match status" value="1"/>
</dbReference>
<evidence type="ECO:0000256" key="9">
    <source>
        <dbReference type="HAMAP-Rule" id="MF_00125"/>
    </source>
</evidence>
<name>A0ABS4KND3_9CLOT</name>